<evidence type="ECO:0000313" key="1">
    <source>
        <dbReference type="EMBL" id="GBP25144.1"/>
    </source>
</evidence>
<evidence type="ECO:0000313" key="2">
    <source>
        <dbReference type="Proteomes" id="UP000299102"/>
    </source>
</evidence>
<dbReference type="OrthoDB" id="407509at2759"/>
<accession>A0A4C1UGU4</accession>
<dbReference type="AlphaFoldDB" id="A0A4C1UGU4"/>
<sequence length="218" mass="25708">MVRAKLSGSHTKKARKFHNSMRAIECTGDTDLLLNNLDISLQNGEKENECISIQEKYTNLLQQLKSETKKVNMISKTEISLKSKQLLQERKELIQQRKNNNNSQKMSEISKEISKQLRKERKEKRLTILKKHIQKSGGIRKARKELNHKKDWILNMKDKDKRKTCKRSEILGIATDYYKKLYQSRKVQHVIKEYNSVNKEKIEPILKEETIKSIESQN</sequence>
<reference evidence="1 2" key="1">
    <citation type="journal article" date="2019" name="Commun. Biol.">
        <title>The bagworm genome reveals a unique fibroin gene that provides high tensile strength.</title>
        <authorList>
            <person name="Kono N."/>
            <person name="Nakamura H."/>
            <person name="Ohtoshi R."/>
            <person name="Tomita M."/>
            <person name="Numata K."/>
            <person name="Arakawa K."/>
        </authorList>
    </citation>
    <scope>NUCLEOTIDE SEQUENCE [LARGE SCALE GENOMIC DNA]</scope>
</reference>
<name>A0A4C1UGU4_EUMVA</name>
<gene>
    <name evidence="1" type="ORF">EVAR_19626_1</name>
</gene>
<protein>
    <submittedName>
        <fullName evidence="1">Uncharacterized protein</fullName>
    </submittedName>
</protein>
<proteinExistence type="predicted"/>
<keyword evidence="2" id="KW-1185">Reference proteome</keyword>
<organism evidence="1 2">
    <name type="scientific">Eumeta variegata</name>
    <name type="common">Bagworm moth</name>
    <name type="synonym">Eumeta japonica</name>
    <dbReference type="NCBI Taxonomy" id="151549"/>
    <lineage>
        <taxon>Eukaryota</taxon>
        <taxon>Metazoa</taxon>
        <taxon>Ecdysozoa</taxon>
        <taxon>Arthropoda</taxon>
        <taxon>Hexapoda</taxon>
        <taxon>Insecta</taxon>
        <taxon>Pterygota</taxon>
        <taxon>Neoptera</taxon>
        <taxon>Endopterygota</taxon>
        <taxon>Lepidoptera</taxon>
        <taxon>Glossata</taxon>
        <taxon>Ditrysia</taxon>
        <taxon>Tineoidea</taxon>
        <taxon>Psychidae</taxon>
        <taxon>Oiketicinae</taxon>
        <taxon>Eumeta</taxon>
    </lineage>
</organism>
<dbReference type="EMBL" id="BGZK01000169">
    <property type="protein sequence ID" value="GBP25144.1"/>
    <property type="molecule type" value="Genomic_DNA"/>
</dbReference>
<comment type="caution">
    <text evidence="1">The sequence shown here is derived from an EMBL/GenBank/DDBJ whole genome shotgun (WGS) entry which is preliminary data.</text>
</comment>
<dbReference type="Proteomes" id="UP000299102">
    <property type="component" value="Unassembled WGS sequence"/>
</dbReference>